<evidence type="ECO:0000259" key="6">
    <source>
        <dbReference type="Pfam" id="PF10520"/>
    </source>
</evidence>
<feature type="domain" description="Lipid desaturase" evidence="6">
    <location>
        <begin position="2"/>
        <end position="63"/>
    </location>
</feature>
<keyword evidence="8" id="KW-1185">Reference proteome</keyword>
<dbReference type="PANTHER" id="PTHR48231">
    <property type="entry name" value="TMEM189_B_DMAIN DOMAIN-CONTAINING PROTEIN"/>
    <property type="match status" value="1"/>
</dbReference>
<dbReference type="Pfam" id="PF10520">
    <property type="entry name" value="Lipid_desat"/>
    <property type="match status" value="1"/>
</dbReference>
<evidence type="ECO:0000256" key="5">
    <source>
        <dbReference type="ARBA" id="ARBA00023136"/>
    </source>
</evidence>
<dbReference type="Proteomes" id="UP000734854">
    <property type="component" value="Unassembled WGS sequence"/>
</dbReference>
<keyword evidence="3" id="KW-0812">Transmembrane</keyword>
<evidence type="ECO:0000256" key="1">
    <source>
        <dbReference type="ARBA" id="ARBA00004141"/>
    </source>
</evidence>
<dbReference type="InterPro" id="IPR019547">
    <property type="entry name" value="Lipid_desat"/>
</dbReference>
<accession>A0A8J5EZJ2</accession>
<reference evidence="7 8" key="1">
    <citation type="submission" date="2020-08" db="EMBL/GenBank/DDBJ databases">
        <title>Plant Genome Project.</title>
        <authorList>
            <person name="Zhang R.-G."/>
        </authorList>
    </citation>
    <scope>NUCLEOTIDE SEQUENCE [LARGE SCALE GENOMIC DNA]</scope>
    <source>
        <tissue evidence="7">Rhizome</tissue>
    </source>
</reference>
<keyword evidence="5" id="KW-0472">Membrane</keyword>
<evidence type="ECO:0000256" key="3">
    <source>
        <dbReference type="ARBA" id="ARBA00022692"/>
    </source>
</evidence>
<evidence type="ECO:0000313" key="8">
    <source>
        <dbReference type="Proteomes" id="UP000734854"/>
    </source>
</evidence>
<gene>
    <name evidence="7" type="ORF">ZIOFF_061799</name>
</gene>
<protein>
    <recommendedName>
        <fullName evidence="6">Lipid desaturase domain-containing protein</fullName>
    </recommendedName>
</protein>
<dbReference type="GO" id="GO:0006631">
    <property type="term" value="P:fatty acid metabolic process"/>
    <property type="evidence" value="ECO:0007669"/>
    <property type="project" value="UniProtKB-UniPathway"/>
</dbReference>
<dbReference type="UniPathway" id="UPA00199"/>
<keyword evidence="4" id="KW-1133">Transmembrane helix</keyword>
<dbReference type="AlphaFoldDB" id="A0A8J5EZJ2"/>
<dbReference type="PANTHER" id="PTHR48231:SF1">
    <property type="entry name" value="OS08G0187900 PROTEIN"/>
    <property type="match status" value="1"/>
</dbReference>
<dbReference type="EMBL" id="JACMSC010000017">
    <property type="protein sequence ID" value="KAG6478357.1"/>
    <property type="molecule type" value="Genomic_DNA"/>
</dbReference>
<name>A0A8J5EZJ2_ZINOF</name>
<proteinExistence type="inferred from homology"/>
<sequence>MITRRECANNLHALAQAVTFSVLPIEALLDDMEVGVAAHAFVGTCTRCVMLSWQFHAWGHEKARWVRSEAEIVEQAAAEWREEGFYSTYLVVKRVMVTTKHEDGEHEEPLEGFLHEKITSLGLSLAKKSKAMANPCLWHSQKVLTEQQSGNDSNLTGKAMESNVPF</sequence>
<evidence type="ECO:0000256" key="2">
    <source>
        <dbReference type="ARBA" id="ARBA00007620"/>
    </source>
</evidence>
<dbReference type="GO" id="GO:0016020">
    <property type="term" value="C:membrane"/>
    <property type="evidence" value="ECO:0007669"/>
    <property type="project" value="UniProtKB-SubCell"/>
</dbReference>
<evidence type="ECO:0000256" key="4">
    <source>
        <dbReference type="ARBA" id="ARBA00022989"/>
    </source>
</evidence>
<comment type="similarity">
    <text evidence="2">Belongs to the fatty acid desaturase CarF family.</text>
</comment>
<evidence type="ECO:0000313" key="7">
    <source>
        <dbReference type="EMBL" id="KAG6478357.1"/>
    </source>
</evidence>
<organism evidence="7 8">
    <name type="scientific">Zingiber officinale</name>
    <name type="common">Ginger</name>
    <name type="synonym">Amomum zingiber</name>
    <dbReference type="NCBI Taxonomy" id="94328"/>
    <lineage>
        <taxon>Eukaryota</taxon>
        <taxon>Viridiplantae</taxon>
        <taxon>Streptophyta</taxon>
        <taxon>Embryophyta</taxon>
        <taxon>Tracheophyta</taxon>
        <taxon>Spermatophyta</taxon>
        <taxon>Magnoliopsida</taxon>
        <taxon>Liliopsida</taxon>
        <taxon>Zingiberales</taxon>
        <taxon>Zingiberaceae</taxon>
        <taxon>Zingiber</taxon>
    </lineage>
</organism>
<comment type="caution">
    <text evidence="7">The sequence shown here is derived from an EMBL/GenBank/DDBJ whole genome shotgun (WGS) entry which is preliminary data.</text>
</comment>
<comment type="subcellular location">
    <subcellularLocation>
        <location evidence="1">Membrane</location>
        <topology evidence="1">Multi-pass membrane protein</topology>
    </subcellularLocation>
</comment>